<reference evidence="6" key="1">
    <citation type="submission" date="2012-12" db="EMBL/GenBank/DDBJ databases">
        <authorList>
            <person name="Hellsten U."/>
            <person name="Grimwood J."/>
            <person name="Chapman J.A."/>
            <person name="Shapiro H."/>
            <person name="Aerts A."/>
            <person name="Otillar R.P."/>
            <person name="Terry A.Y."/>
            <person name="Boore J.L."/>
            <person name="Simakov O."/>
            <person name="Marletaz F."/>
            <person name="Cho S.-J."/>
            <person name="Edsinger-Gonzales E."/>
            <person name="Havlak P."/>
            <person name="Kuo D.-H."/>
            <person name="Larsson T."/>
            <person name="Lv J."/>
            <person name="Arendt D."/>
            <person name="Savage R."/>
            <person name="Osoegawa K."/>
            <person name="de Jong P."/>
            <person name="Lindberg D.R."/>
            <person name="Seaver E.C."/>
            <person name="Weisblat D.A."/>
            <person name="Putnam N.H."/>
            <person name="Grigoriev I.V."/>
            <person name="Rokhsar D.S."/>
        </authorList>
    </citation>
    <scope>NUCLEOTIDE SEQUENCE</scope>
    <source>
        <strain evidence="6">I ESC-2004</strain>
    </source>
</reference>
<dbReference type="OrthoDB" id="6104796at2759"/>
<dbReference type="Gene3D" id="1.25.40.420">
    <property type="match status" value="1"/>
</dbReference>
<dbReference type="Gene3D" id="3.30.710.10">
    <property type="entry name" value="Potassium Channel Kv1.1, Chain A"/>
    <property type="match status" value="1"/>
</dbReference>
<feature type="non-terminal residue" evidence="4">
    <location>
        <position position="220"/>
    </location>
</feature>
<evidence type="ECO:0000313" key="4">
    <source>
        <dbReference type="EMBL" id="ELU10816.1"/>
    </source>
</evidence>
<evidence type="ECO:0000259" key="3">
    <source>
        <dbReference type="PROSITE" id="PS50097"/>
    </source>
</evidence>
<dbReference type="EMBL" id="KB297234">
    <property type="protein sequence ID" value="ELU10816.1"/>
    <property type="molecule type" value="Genomic_DNA"/>
</dbReference>
<proteinExistence type="predicted"/>
<dbReference type="SMART" id="SM00875">
    <property type="entry name" value="BACK"/>
    <property type="match status" value="1"/>
</dbReference>
<dbReference type="SUPFAM" id="SSF54695">
    <property type="entry name" value="POZ domain"/>
    <property type="match status" value="1"/>
</dbReference>
<dbReference type="EMBL" id="AMQN01000916">
    <property type="status" value="NOT_ANNOTATED_CDS"/>
    <property type="molecule type" value="Genomic_DNA"/>
</dbReference>
<reference evidence="5" key="3">
    <citation type="submission" date="2015-06" db="UniProtKB">
        <authorList>
            <consortium name="EnsemblMetazoa"/>
        </authorList>
    </citation>
    <scope>IDENTIFICATION</scope>
</reference>
<dbReference type="PANTHER" id="PTHR24412">
    <property type="entry name" value="KELCH PROTEIN"/>
    <property type="match status" value="1"/>
</dbReference>
<keyword evidence="2" id="KW-0677">Repeat</keyword>
<dbReference type="Pfam" id="PF07707">
    <property type="entry name" value="BACK"/>
    <property type="match status" value="1"/>
</dbReference>
<evidence type="ECO:0000313" key="6">
    <source>
        <dbReference type="Proteomes" id="UP000014760"/>
    </source>
</evidence>
<dbReference type="InterPro" id="IPR011333">
    <property type="entry name" value="SKP1/BTB/POZ_sf"/>
</dbReference>
<evidence type="ECO:0000256" key="2">
    <source>
        <dbReference type="ARBA" id="ARBA00022737"/>
    </source>
</evidence>
<organism evidence="4">
    <name type="scientific">Capitella teleta</name>
    <name type="common">Polychaete worm</name>
    <dbReference type="NCBI Taxonomy" id="283909"/>
    <lineage>
        <taxon>Eukaryota</taxon>
        <taxon>Metazoa</taxon>
        <taxon>Spiralia</taxon>
        <taxon>Lophotrochozoa</taxon>
        <taxon>Annelida</taxon>
        <taxon>Polychaeta</taxon>
        <taxon>Sedentaria</taxon>
        <taxon>Scolecida</taxon>
        <taxon>Capitellidae</taxon>
        <taxon>Capitella</taxon>
    </lineage>
</organism>
<feature type="domain" description="BTB" evidence="3">
    <location>
        <begin position="8"/>
        <end position="77"/>
    </location>
</feature>
<dbReference type="HOGENOM" id="CLU_004253_11_0_1"/>
<protein>
    <recommendedName>
        <fullName evidence="3">BTB domain-containing protein</fullName>
    </recommendedName>
</protein>
<dbReference type="PROSITE" id="PS50097">
    <property type="entry name" value="BTB"/>
    <property type="match status" value="1"/>
</dbReference>
<dbReference type="AlphaFoldDB" id="R7V3B1"/>
<dbReference type="SMART" id="SM00225">
    <property type="entry name" value="BTB"/>
    <property type="match status" value="1"/>
</dbReference>
<dbReference type="InterPro" id="IPR011705">
    <property type="entry name" value="BACK"/>
</dbReference>
<dbReference type="InterPro" id="IPR000210">
    <property type="entry name" value="BTB/POZ_dom"/>
</dbReference>
<sequence>MWTFGQLTDFTLCVNSVHDIRCHKVILAASSTYFSAYFESNKEQKVSHAFPFCDALGHEIVEQIIEYFYTGRININEGNVRAFLDASEHLELDELKNECLKFMTSQLGSKNCVGLLRFARSLHLEGLQIAARDYILHNFEEVIAISEEIAELSEEELVLLISDDLLNVRCEDSVYCFVKQWMGSGSVVRNEAFERIAKHIRFPFCSRDLLGQLMFGESLM</sequence>
<dbReference type="Proteomes" id="UP000014760">
    <property type="component" value="Unassembled WGS sequence"/>
</dbReference>
<dbReference type="PANTHER" id="PTHR24412:SF441">
    <property type="entry name" value="KELCH-LIKE PROTEIN 28"/>
    <property type="match status" value="1"/>
</dbReference>
<reference evidence="4 6" key="2">
    <citation type="journal article" date="2013" name="Nature">
        <title>Insights into bilaterian evolution from three spiralian genomes.</title>
        <authorList>
            <person name="Simakov O."/>
            <person name="Marletaz F."/>
            <person name="Cho S.J."/>
            <person name="Edsinger-Gonzales E."/>
            <person name="Havlak P."/>
            <person name="Hellsten U."/>
            <person name="Kuo D.H."/>
            <person name="Larsson T."/>
            <person name="Lv J."/>
            <person name="Arendt D."/>
            <person name="Savage R."/>
            <person name="Osoegawa K."/>
            <person name="de Jong P."/>
            <person name="Grimwood J."/>
            <person name="Chapman J.A."/>
            <person name="Shapiro H."/>
            <person name="Aerts A."/>
            <person name="Otillar R.P."/>
            <person name="Terry A.Y."/>
            <person name="Boore J.L."/>
            <person name="Grigoriev I.V."/>
            <person name="Lindberg D.R."/>
            <person name="Seaver E.C."/>
            <person name="Weisblat D.A."/>
            <person name="Putnam N.H."/>
            <person name="Rokhsar D.S."/>
        </authorList>
    </citation>
    <scope>NUCLEOTIDE SEQUENCE</scope>
    <source>
        <strain evidence="4 6">I ESC-2004</strain>
    </source>
</reference>
<dbReference type="OMA" id="GTHNIVR"/>
<gene>
    <name evidence="4" type="ORF">CAPTEDRAFT_115500</name>
</gene>
<evidence type="ECO:0000313" key="5">
    <source>
        <dbReference type="EnsemblMetazoa" id="CapteP115500"/>
    </source>
</evidence>
<accession>R7V3B1</accession>
<dbReference type="EnsemblMetazoa" id="CapteT115500">
    <property type="protein sequence ID" value="CapteP115500"/>
    <property type="gene ID" value="CapteG115500"/>
</dbReference>
<dbReference type="Pfam" id="PF00651">
    <property type="entry name" value="BTB"/>
    <property type="match status" value="1"/>
</dbReference>
<keyword evidence="1" id="KW-0880">Kelch repeat</keyword>
<evidence type="ECO:0000256" key="1">
    <source>
        <dbReference type="ARBA" id="ARBA00022441"/>
    </source>
</evidence>
<name>R7V3B1_CAPTE</name>
<keyword evidence="6" id="KW-1185">Reference proteome</keyword>